<organism evidence="1 2">
    <name type="scientific">Boeremia exigua</name>
    <dbReference type="NCBI Taxonomy" id="749465"/>
    <lineage>
        <taxon>Eukaryota</taxon>
        <taxon>Fungi</taxon>
        <taxon>Dikarya</taxon>
        <taxon>Ascomycota</taxon>
        <taxon>Pezizomycotina</taxon>
        <taxon>Dothideomycetes</taxon>
        <taxon>Pleosporomycetidae</taxon>
        <taxon>Pleosporales</taxon>
        <taxon>Pleosporineae</taxon>
        <taxon>Didymellaceae</taxon>
        <taxon>Boeremia</taxon>
    </lineage>
</organism>
<proteinExistence type="predicted"/>
<name>A0ACC2ICD7_9PLEO</name>
<sequence length="499" mass="56164">MIYSKTSEVEPSQHTDRPGWRKGTMNIGSRFDSVIHWLNNCTDNQDGTHDACLKARMPGRPSRLLDISQLELSDYVKLVSTEAYPSPCPEHTTLSHCWGPKASPRPLETTKATKSRHESGANLLSGSTVWPSYRATTKTGDAKRVRWLQSMRILFLPLLRPRQTTVKVAVTSSHGTSTLVKVQRIIAPRKALCVLKAFAIFCQAASGSEDVLALEEYAKDNQWVRDLSLVGSKAPDRWWTDRIPALAGIMDYQSIQLQDTPLLGLWRKTIAHGLSWSIANDRSVPLRPTLPKWSLVSSVGEIEGPRILEEVLFRLHLGYWTIDWTEQPYVSELKQVFPRSSPFEQKYGESVLKADPSSEENAHGVHRAIEKHLEEIFKNVLNAWNDDHWYGGGVIRQDVDTKVTWNAPIEHSNSGQITITCLLLCADTGRRTSRGDSIYFLILKRVAENVRIYTSMGLGCSCSQSSLFTSRDPHPVPQFPTPLIDLVLKTWKGSVLELR</sequence>
<dbReference type="EMBL" id="JAPHNI010000294">
    <property type="protein sequence ID" value="KAJ8112834.1"/>
    <property type="molecule type" value="Genomic_DNA"/>
</dbReference>
<comment type="caution">
    <text evidence="1">The sequence shown here is derived from an EMBL/GenBank/DDBJ whole genome shotgun (WGS) entry which is preliminary data.</text>
</comment>
<dbReference type="Proteomes" id="UP001153331">
    <property type="component" value="Unassembled WGS sequence"/>
</dbReference>
<evidence type="ECO:0000313" key="2">
    <source>
        <dbReference type="Proteomes" id="UP001153331"/>
    </source>
</evidence>
<protein>
    <submittedName>
        <fullName evidence="1">Uncharacterized protein</fullName>
    </submittedName>
</protein>
<accession>A0ACC2ICD7</accession>
<keyword evidence="2" id="KW-1185">Reference proteome</keyword>
<reference evidence="1" key="1">
    <citation type="submission" date="2022-11" db="EMBL/GenBank/DDBJ databases">
        <title>Genome Sequence of Boeremia exigua.</title>
        <authorList>
            <person name="Buettner E."/>
        </authorList>
    </citation>
    <scope>NUCLEOTIDE SEQUENCE</scope>
    <source>
        <strain evidence="1">CU02</strain>
    </source>
</reference>
<gene>
    <name evidence="1" type="ORF">OPT61_g4894</name>
</gene>
<evidence type="ECO:0000313" key="1">
    <source>
        <dbReference type="EMBL" id="KAJ8112834.1"/>
    </source>
</evidence>